<dbReference type="InterPro" id="IPR023829">
    <property type="entry name" value="PGA_PgaD"/>
</dbReference>
<feature type="transmembrane region" description="Helical" evidence="1">
    <location>
        <begin position="73"/>
        <end position="96"/>
    </location>
</feature>
<dbReference type="RefSeq" id="WP_162085182.1">
    <property type="nucleotide sequence ID" value="NZ_AP021881.1"/>
</dbReference>
<keyword evidence="1" id="KW-0812">Transmembrane</keyword>
<name>A0A809S3M1_9PROT</name>
<organism evidence="2 3">
    <name type="scientific">Sulfuriferula nivalis</name>
    <dbReference type="NCBI Taxonomy" id="2675298"/>
    <lineage>
        <taxon>Bacteria</taxon>
        <taxon>Pseudomonadati</taxon>
        <taxon>Pseudomonadota</taxon>
        <taxon>Betaproteobacteria</taxon>
        <taxon>Nitrosomonadales</taxon>
        <taxon>Sulfuricellaceae</taxon>
        <taxon>Sulfuriferula</taxon>
    </lineage>
</organism>
<keyword evidence="1" id="KW-1133">Transmembrane helix</keyword>
<evidence type="ECO:0000313" key="2">
    <source>
        <dbReference type="EMBL" id="BBP01398.1"/>
    </source>
</evidence>
<sequence>MIQEPPPRIPELIFRSDLVESPRKELLAVVAMIGWGIWLYIISPVFSLLAWWFGYVQLSKYVLNDPVGLVTTLRVYAVAIAIGGLLFIFWAVYNWIRFTKSHRRGAPQIASAGDIGLGMGLTEAEVLFAQHHRLITFTHNDSGQVINIEETRI</sequence>
<reference evidence="3" key="1">
    <citation type="submission" date="2019-11" db="EMBL/GenBank/DDBJ databases">
        <title>Isolation and characterization of a novel species in the genus Sulfuriferula.</title>
        <authorList>
            <person name="Mochizuki J."/>
            <person name="Kojima H."/>
            <person name="Fukui M."/>
        </authorList>
    </citation>
    <scope>NUCLEOTIDE SEQUENCE [LARGE SCALE GENOMIC DNA]</scope>
    <source>
        <strain evidence="3">SGTM</strain>
    </source>
</reference>
<gene>
    <name evidence="2" type="ORF">SFSGTM_21060</name>
</gene>
<dbReference type="Pfam" id="PF13994">
    <property type="entry name" value="PgaD"/>
    <property type="match status" value="1"/>
</dbReference>
<protein>
    <submittedName>
        <fullName evidence="2">Poly-beta-1,6-N-acetyl-D-glucosamine biosynthesis protein PgaD</fullName>
    </submittedName>
</protein>
<evidence type="ECO:0000313" key="3">
    <source>
        <dbReference type="Proteomes" id="UP000463939"/>
    </source>
</evidence>
<evidence type="ECO:0000256" key="1">
    <source>
        <dbReference type="SAM" id="Phobius"/>
    </source>
</evidence>
<feature type="transmembrane region" description="Helical" evidence="1">
    <location>
        <begin position="26"/>
        <end position="53"/>
    </location>
</feature>
<dbReference type="EMBL" id="AP021881">
    <property type="protein sequence ID" value="BBP01398.1"/>
    <property type="molecule type" value="Genomic_DNA"/>
</dbReference>
<keyword evidence="1" id="KW-0472">Membrane</keyword>
<keyword evidence="3" id="KW-1185">Reference proteome</keyword>
<dbReference type="NCBIfam" id="TIGR03940">
    <property type="entry name" value="PGA_PgaD"/>
    <property type="match status" value="1"/>
</dbReference>
<dbReference type="KEGG" id="sniv:SFSGTM_21060"/>
<dbReference type="GO" id="GO:0043709">
    <property type="term" value="P:cell adhesion involved in single-species biofilm formation"/>
    <property type="evidence" value="ECO:0007669"/>
    <property type="project" value="InterPro"/>
</dbReference>
<dbReference type="Proteomes" id="UP000463939">
    <property type="component" value="Chromosome"/>
</dbReference>
<proteinExistence type="predicted"/>
<accession>A0A809S3M1</accession>
<dbReference type="AlphaFoldDB" id="A0A809S3M1"/>